<feature type="transmembrane region" description="Helical" evidence="7">
    <location>
        <begin position="93"/>
        <end position="113"/>
    </location>
</feature>
<evidence type="ECO:0000313" key="8">
    <source>
        <dbReference type="EMBL" id="AHC24718.1"/>
    </source>
</evidence>
<dbReference type="InterPro" id="IPR000791">
    <property type="entry name" value="Gpr1/Fun34/SatP-like"/>
</dbReference>
<protein>
    <submittedName>
        <fullName evidence="8">Membrane protein</fullName>
    </submittedName>
</protein>
<evidence type="ECO:0000256" key="5">
    <source>
        <dbReference type="ARBA" id="ARBA00023136"/>
    </source>
</evidence>
<dbReference type="EMBL" id="CP006936">
    <property type="protein sequence ID" value="AHC24718.1"/>
    <property type="molecule type" value="Genomic_DNA"/>
</dbReference>
<evidence type="ECO:0000256" key="1">
    <source>
        <dbReference type="ARBA" id="ARBA00004141"/>
    </source>
</evidence>
<dbReference type="PANTHER" id="PTHR31123">
    <property type="entry name" value="ACCUMULATION OF DYADS PROTEIN 2-RELATED"/>
    <property type="match status" value="1"/>
</dbReference>
<keyword evidence="3 7" id="KW-0812">Transmembrane</keyword>
<feature type="transmembrane region" description="Helical" evidence="7">
    <location>
        <begin position="39"/>
        <end position="59"/>
    </location>
</feature>
<reference evidence="8 9" key="1">
    <citation type="journal article" date="2014" name="Genome Announc.">
        <title>Complete Genome Sequence of Sterol-Transforming Mycobacterium neoaurum Strain VKM Ac-1815D.</title>
        <authorList>
            <person name="Shtratnikova V.Y."/>
            <person name="Bragin E.Y."/>
            <person name="Dovbnya D.V."/>
            <person name="Pekov Y.A."/>
            <person name="Schelkunov M.I."/>
            <person name="Strizhov N."/>
            <person name="Ivashina T.V."/>
            <person name="Ashapkin V.V."/>
            <person name="Donova M.V."/>
        </authorList>
    </citation>
    <scope>NUCLEOTIDE SEQUENCE [LARGE SCALE GENOMIC DNA]</scope>
    <source>
        <strain evidence="8 9">VKM Ac-1815D</strain>
    </source>
</reference>
<dbReference type="HOGENOM" id="CLU_109816_0_0_11"/>
<evidence type="ECO:0000256" key="6">
    <source>
        <dbReference type="SAM" id="MobiDB-lite"/>
    </source>
</evidence>
<accession>V5XA62</accession>
<dbReference type="GO" id="GO:0015123">
    <property type="term" value="F:acetate transmembrane transporter activity"/>
    <property type="evidence" value="ECO:0007669"/>
    <property type="project" value="TreeGrafter"/>
</dbReference>
<organism evidence="8 9">
    <name type="scientific">Mycolicibacterium neoaurum VKM Ac-1815D</name>
    <dbReference type="NCBI Taxonomy" id="700508"/>
    <lineage>
        <taxon>Bacteria</taxon>
        <taxon>Bacillati</taxon>
        <taxon>Actinomycetota</taxon>
        <taxon>Actinomycetes</taxon>
        <taxon>Mycobacteriales</taxon>
        <taxon>Mycobacteriaceae</taxon>
        <taxon>Mycolicibacterium</taxon>
    </lineage>
</organism>
<dbReference type="KEGG" id="mne:D174_09045"/>
<keyword evidence="9" id="KW-1185">Reference proteome</keyword>
<feature type="transmembrane region" description="Helical" evidence="7">
    <location>
        <begin position="66"/>
        <end position="87"/>
    </location>
</feature>
<name>V5XA62_MYCNE</name>
<evidence type="ECO:0000256" key="2">
    <source>
        <dbReference type="ARBA" id="ARBA00005587"/>
    </source>
</evidence>
<dbReference type="GO" id="GO:0005886">
    <property type="term" value="C:plasma membrane"/>
    <property type="evidence" value="ECO:0007669"/>
    <property type="project" value="TreeGrafter"/>
</dbReference>
<comment type="similarity">
    <text evidence="2">Belongs to the acetate uptake transporter (AceTr) (TC 2.A.96) family.</text>
</comment>
<dbReference type="RefSeq" id="WP_019511243.1">
    <property type="nucleotide sequence ID" value="NC_023036.2"/>
</dbReference>
<proteinExistence type="inferred from homology"/>
<dbReference type="eggNOG" id="COG1584">
    <property type="taxonomic scope" value="Bacteria"/>
</dbReference>
<evidence type="ECO:0000256" key="3">
    <source>
        <dbReference type="ARBA" id="ARBA00022692"/>
    </source>
</evidence>
<dbReference type="Proteomes" id="UP000018763">
    <property type="component" value="Chromosome"/>
</dbReference>
<dbReference type="AlphaFoldDB" id="V5XA62"/>
<dbReference type="PANTHER" id="PTHR31123:SF1">
    <property type="entry name" value="ACCUMULATION OF DYADS PROTEIN 2-RELATED"/>
    <property type="match status" value="1"/>
</dbReference>
<feature type="transmembrane region" description="Helical" evidence="7">
    <location>
        <begin position="185"/>
        <end position="204"/>
    </location>
</feature>
<gene>
    <name evidence="8" type="ORF">D174_09045</name>
</gene>
<keyword evidence="5 7" id="KW-0472">Membrane</keyword>
<dbReference type="Pfam" id="PF01184">
    <property type="entry name" value="Gpr1_Fun34_YaaH"/>
    <property type="match status" value="1"/>
</dbReference>
<sequence length="219" mass="22665">MTDLATPQALPDLSQTPQDTAVPRPEDTVAPRPGDPGLIALPLIIAGGFGLGVTNTGILDVPAAAVPILLSATSIGLLVATLWSAALGQNVNATVYGTFFGFYGSYAVLSLGLTHDWFGIAAADAGGTVALWLASWLVTIGLLTVLLLRLPWTYPVLLLVVDLALAALLIGNLTASTDATHAGGWLIFVFVGFVVYFYTAALWAETGGRLLPLGRPLVG</sequence>
<feature type="transmembrane region" description="Helical" evidence="7">
    <location>
        <begin position="125"/>
        <end position="148"/>
    </location>
</feature>
<evidence type="ECO:0000256" key="7">
    <source>
        <dbReference type="SAM" id="Phobius"/>
    </source>
</evidence>
<feature type="transmembrane region" description="Helical" evidence="7">
    <location>
        <begin position="154"/>
        <end position="173"/>
    </location>
</feature>
<feature type="region of interest" description="Disordered" evidence="6">
    <location>
        <begin position="1"/>
        <end position="31"/>
    </location>
</feature>
<evidence type="ECO:0000313" key="9">
    <source>
        <dbReference type="Proteomes" id="UP000018763"/>
    </source>
</evidence>
<keyword evidence="4 7" id="KW-1133">Transmembrane helix</keyword>
<dbReference type="GeneID" id="43449637"/>
<comment type="subcellular location">
    <subcellularLocation>
        <location evidence="1">Membrane</location>
        <topology evidence="1">Multi-pass membrane protein</topology>
    </subcellularLocation>
</comment>
<dbReference type="InterPro" id="IPR051633">
    <property type="entry name" value="AceTr"/>
</dbReference>
<evidence type="ECO:0000256" key="4">
    <source>
        <dbReference type="ARBA" id="ARBA00022989"/>
    </source>
</evidence>